<dbReference type="GO" id="GO:0008474">
    <property type="term" value="F:palmitoyl-(protein) hydrolase activity"/>
    <property type="evidence" value="ECO:0007669"/>
    <property type="project" value="TreeGrafter"/>
</dbReference>
<dbReference type="Gene3D" id="3.40.50.1820">
    <property type="entry name" value="alpha/beta hydrolase"/>
    <property type="match status" value="1"/>
</dbReference>
<name>A0A7S0E9K6_9EUKA</name>
<feature type="domain" description="Phospholipase/carboxylesterase/thioesterase" evidence="4">
    <location>
        <begin position="20"/>
        <end position="242"/>
    </location>
</feature>
<keyword evidence="3" id="KW-0732">Signal</keyword>
<dbReference type="PROSITE" id="PS51257">
    <property type="entry name" value="PROKAR_LIPOPROTEIN"/>
    <property type="match status" value="1"/>
</dbReference>
<dbReference type="InterPro" id="IPR029058">
    <property type="entry name" value="AB_hydrolase_fold"/>
</dbReference>
<keyword evidence="2" id="KW-0378">Hydrolase</keyword>
<sequence length="259" mass="26834">MRFTIAASCLLGHALALSSCPAIGPPAASARWAVLFLHPLGDSGLDASRELARHDAGGFVSGMEEAGVRVLFPSATPIPYTLKGGRMTNAWYDRSGLPPTAAEAPASIEASVARLEGMLRELKASGVPPSRVVVGGFSQGGGIALQLAFRGSPLGAALAGTFTLSSYVCDDSPLWKAVAAAPRLPPLFFRHGDRDAYILPAWGEATATKLGELGVKVDFALEPRLGHSMAHEELASLTAWLHRTLGTGVEAGVKGAVVA</sequence>
<organism evidence="5">
    <name type="scientific">Phaeocystis antarctica</name>
    <dbReference type="NCBI Taxonomy" id="33657"/>
    <lineage>
        <taxon>Eukaryota</taxon>
        <taxon>Haptista</taxon>
        <taxon>Haptophyta</taxon>
        <taxon>Prymnesiophyceae</taxon>
        <taxon>Phaeocystales</taxon>
        <taxon>Phaeocystaceae</taxon>
        <taxon>Phaeocystis</taxon>
    </lineage>
</organism>
<dbReference type="PANTHER" id="PTHR10655">
    <property type="entry name" value="LYSOPHOSPHOLIPASE-RELATED"/>
    <property type="match status" value="1"/>
</dbReference>
<comment type="similarity">
    <text evidence="1">Belongs to the AB hydrolase superfamily. AB hydrolase 2 family.</text>
</comment>
<dbReference type="GO" id="GO:0052689">
    <property type="term" value="F:carboxylic ester hydrolase activity"/>
    <property type="evidence" value="ECO:0007669"/>
    <property type="project" value="TreeGrafter"/>
</dbReference>
<evidence type="ECO:0000259" key="4">
    <source>
        <dbReference type="Pfam" id="PF02230"/>
    </source>
</evidence>
<accession>A0A7S0E9K6</accession>
<evidence type="ECO:0000313" key="5">
    <source>
        <dbReference type="EMBL" id="CAD8476725.1"/>
    </source>
</evidence>
<dbReference type="SUPFAM" id="SSF53474">
    <property type="entry name" value="alpha/beta-Hydrolases"/>
    <property type="match status" value="1"/>
</dbReference>
<dbReference type="EMBL" id="HBEP01008753">
    <property type="protein sequence ID" value="CAD8476725.1"/>
    <property type="molecule type" value="Transcribed_RNA"/>
</dbReference>
<dbReference type="InterPro" id="IPR003140">
    <property type="entry name" value="PLipase/COase/thioEstase"/>
</dbReference>
<dbReference type="InterPro" id="IPR050565">
    <property type="entry name" value="LYPA1-2/EST-like"/>
</dbReference>
<dbReference type="Pfam" id="PF02230">
    <property type="entry name" value="Abhydrolase_2"/>
    <property type="match status" value="1"/>
</dbReference>
<evidence type="ECO:0000256" key="3">
    <source>
        <dbReference type="SAM" id="SignalP"/>
    </source>
</evidence>
<feature type="chain" id="PRO_5031175315" description="Phospholipase/carboxylesterase/thioesterase domain-containing protein" evidence="3">
    <location>
        <begin position="17"/>
        <end position="259"/>
    </location>
</feature>
<feature type="signal peptide" evidence="3">
    <location>
        <begin position="1"/>
        <end position="16"/>
    </location>
</feature>
<dbReference type="GO" id="GO:0005737">
    <property type="term" value="C:cytoplasm"/>
    <property type="evidence" value="ECO:0007669"/>
    <property type="project" value="TreeGrafter"/>
</dbReference>
<protein>
    <recommendedName>
        <fullName evidence="4">Phospholipase/carboxylesterase/thioesterase domain-containing protein</fullName>
    </recommendedName>
</protein>
<dbReference type="AlphaFoldDB" id="A0A7S0E9K6"/>
<gene>
    <name evidence="5" type="ORF">PANT1444_LOCUS4890</name>
</gene>
<evidence type="ECO:0000256" key="2">
    <source>
        <dbReference type="ARBA" id="ARBA00022801"/>
    </source>
</evidence>
<dbReference type="PANTHER" id="PTHR10655:SF17">
    <property type="entry name" value="LYSOPHOSPHOLIPASE-LIKE PROTEIN 1"/>
    <property type="match status" value="1"/>
</dbReference>
<reference evidence="5" key="1">
    <citation type="submission" date="2021-01" db="EMBL/GenBank/DDBJ databases">
        <authorList>
            <person name="Corre E."/>
            <person name="Pelletier E."/>
            <person name="Niang G."/>
            <person name="Scheremetjew M."/>
            <person name="Finn R."/>
            <person name="Kale V."/>
            <person name="Holt S."/>
            <person name="Cochrane G."/>
            <person name="Meng A."/>
            <person name="Brown T."/>
            <person name="Cohen L."/>
        </authorList>
    </citation>
    <scope>NUCLEOTIDE SEQUENCE</scope>
    <source>
        <strain evidence="5">CCMP1374</strain>
    </source>
</reference>
<evidence type="ECO:0000256" key="1">
    <source>
        <dbReference type="ARBA" id="ARBA00006499"/>
    </source>
</evidence>
<proteinExistence type="inferred from homology"/>